<feature type="non-terminal residue" evidence="2">
    <location>
        <position position="147"/>
    </location>
</feature>
<dbReference type="InterPro" id="IPR046700">
    <property type="entry name" value="DUF6570"/>
</dbReference>
<sequence>LALANNLYRGQLPLHLQDISWVEEKICAVYCVTAHVTRLFQSSDAAQPKVFHGNTCAHDMNIVSTASVLPRTPSDVNGLLSIIFIGPGKFNLNQLGTVFRVRKRKIWSFLLWLKHHNRLYSMIPLDSDVMSMYPKDDILPGLLDCVI</sequence>
<organism evidence="2 3">
    <name type="scientific">Suillus placidus</name>
    <dbReference type="NCBI Taxonomy" id="48579"/>
    <lineage>
        <taxon>Eukaryota</taxon>
        <taxon>Fungi</taxon>
        <taxon>Dikarya</taxon>
        <taxon>Basidiomycota</taxon>
        <taxon>Agaricomycotina</taxon>
        <taxon>Agaricomycetes</taxon>
        <taxon>Agaricomycetidae</taxon>
        <taxon>Boletales</taxon>
        <taxon>Suillineae</taxon>
        <taxon>Suillaceae</taxon>
        <taxon>Suillus</taxon>
    </lineage>
</organism>
<protein>
    <recommendedName>
        <fullName evidence="1">DUF6570 domain-containing protein</fullName>
    </recommendedName>
</protein>
<comment type="caution">
    <text evidence="2">The sequence shown here is derived from an EMBL/GenBank/DDBJ whole genome shotgun (WGS) entry which is preliminary data.</text>
</comment>
<dbReference type="OrthoDB" id="3257061at2759"/>
<evidence type="ECO:0000313" key="3">
    <source>
        <dbReference type="Proteomes" id="UP000714275"/>
    </source>
</evidence>
<dbReference type="Pfam" id="PF20209">
    <property type="entry name" value="DUF6570"/>
    <property type="match status" value="1"/>
</dbReference>
<feature type="domain" description="DUF6570" evidence="1">
    <location>
        <begin position="1"/>
        <end position="130"/>
    </location>
</feature>
<proteinExistence type="predicted"/>
<name>A0A9P7A0U4_9AGAM</name>
<evidence type="ECO:0000259" key="1">
    <source>
        <dbReference type="Pfam" id="PF20209"/>
    </source>
</evidence>
<keyword evidence="3" id="KW-1185">Reference proteome</keyword>
<evidence type="ECO:0000313" key="2">
    <source>
        <dbReference type="EMBL" id="KAG1779381.1"/>
    </source>
</evidence>
<dbReference type="EMBL" id="JABBWD010000012">
    <property type="protein sequence ID" value="KAG1779381.1"/>
    <property type="molecule type" value="Genomic_DNA"/>
</dbReference>
<dbReference type="AlphaFoldDB" id="A0A9P7A0U4"/>
<feature type="non-terminal residue" evidence="2">
    <location>
        <position position="1"/>
    </location>
</feature>
<gene>
    <name evidence="2" type="ORF">EV702DRAFT_938001</name>
</gene>
<accession>A0A9P7A0U4</accession>
<dbReference type="Proteomes" id="UP000714275">
    <property type="component" value="Unassembled WGS sequence"/>
</dbReference>
<reference evidence="2" key="1">
    <citation type="journal article" date="2020" name="New Phytol.">
        <title>Comparative genomics reveals dynamic genome evolution in host specialist ectomycorrhizal fungi.</title>
        <authorList>
            <person name="Lofgren L.A."/>
            <person name="Nguyen N.H."/>
            <person name="Vilgalys R."/>
            <person name="Ruytinx J."/>
            <person name="Liao H.L."/>
            <person name="Branco S."/>
            <person name="Kuo A."/>
            <person name="LaButti K."/>
            <person name="Lipzen A."/>
            <person name="Andreopoulos W."/>
            <person name="Pangilinan J."/>
            <person name="Riley R."/>
            <person name="Hundley H."/>
            <person name="Na H."/>
            <person name="Barry K."/>
            <person name="Grigoriev I.V."/>
            <person name="Stajich J.E."/>
            <person name="Kennedy P.G."/>
        </authorList>
    </citation>
    <scope>NUCLEOTIDE SEQUENCE</scope>
    <source>
        <strain evidence="2">DOB743</strain>
    </source>
</reference>